<evidence type="ECO:0000259" key="1">
    <source>
        <dbReference type="Pfam" id="PF08241"/>
    </source>
</evidence>
<dbReference type="Pfam" id="PF08241">
    <property type="entry name" value="Methyltransf_11"/>
    <property type="match status" value="1"/>
</dbReference>
<dbReference type="Proteomes" id="UP001229346">
    <property type="component" value="Unassembled WGS sequence"/>
</dbReference>
<dbReference type="SUPFAM" id="SSF53335">
    <property type="entry name" value="S-adenosyl-L-methionine-dependent methyltransferases"/>
    <property type="match status" value="1"/>
</dbReference>
<dbReference type="EMBL" id="JAUSSU010000001">
    <property type="protein sequence ID" value="MDQ0110754.1"/>
    <property type="molecule type" value="Genomic_DNA"/>
</dbReference>
<comment type="caution">
    <text evidence="2">The sequence shown here is derived from an EMBL/GenBank/DDBJ whole genome shotgun (WGS) entry which is preliminary data.</text>
</comment>
<keyword evidence="3" id="KW-1185">Reference proteome</keyword>
<dbReference type="InterPro" id="IPR052356">
    <property type="entry name" value="Thiol_S-MT"/>
</dbReference>
<gene>
    <name evidence="2" type="ORF">J2T15_000170</name>
</gene>
<proteinExistence type="predicted"/>
<dbReference type="CDD" id="cd02440">
    <property type="entry name" value="AdoMet_MTases"/>
    <property type="match status" value="1"/>
</dbReference>
<evidence type="ECO:0000313" key="2">
    <source>
        <dbReference type="EMBL" id="MDQ0110754.1"/>
    </source>
</evidence>
<dbReference type="PANTHER" id="PTHR45036:SF1">
    <property type="entry name" value="METHYLTRANSFERASE LIKE 7A"/>
    <property type="match status" value="1"/>
</dbReference>
<dbReference type="InterPro" id="IPR029063">
    <property type="entry name" value="SAM-dependent_MTases_sf"/>
</dbReference>
<dbReference type="Gene3D" id="3.40.50.150">
    <property type="entry name" value="Vaccinia Virus protein VP39"/>
    <property type="match status" value="1"/>
</dbReference>
<feature type="domain" description="Methyltransferase type 11" evidence="1">
    <location>
        <begin position="42"/>
        <end position="135"/>
    </location>
</feature>
<protein>
    <submittedName>
        <fullName evidence="2">Ubiquinone/menaquinone biosynthesis C-methylase UbiE</fullName>
    </submittedName>
</protein>
<name>A0ABT9TXI9_PAEHA</name>
<dbReference type="PANTHER" id="PTHR45036">
    <property type="entry name" value="METHYLTRANSFERASE LIKE 7B"/>
    <property type="match status" value="1"/>
</dbReference>
<reference evidence="2 3" key="1">
    <citation type="submission" date="2023-07" db="EMBL/GenBank/DDBJ databases">
        <title>Sorghum-associated microbial communities from plants grown in Nebraska, USA.</title>
        <authorList>
            <person name="Schachtman D."/>
        </authorList>
    </citation>
    <scope>NUCLEOTIDE SEQUENCE [LARGE SCALE GENOMIC DNA]</scope>
    <source>
        <strain evidence="2 3">CC482</strain>
    </source>
</reference>
<dbReference type="InterPro" id="IPR013216">
    <property type="entry name" value="Methyltransf_11"/>
</dbReference>
<sequence>MSNEKLIQKFNKQAIVYEMRRRKQTEKKWREKLIRCAKGTVLEVGAGAGANFQFYTEDVVVTAVDFSKEMLNKAKEAAAESGVRAEFIHSDVESLSFPDDSFDTVVSTLTLCGYEDPVKVLTSFNKWCKRDGLILLMEHGISSNRFVGYLQSAIDPVSMKVSGCHLNRNLTRIFQQSNIRMNKVEHYLLDTVQLVWAAPNKDISGKYTLN</sequence>
<keyword evidence="2" id="KW-0830">Ubiquinone</keyword>
<accession>A0ABT9TXI9</accession>
<evidence type="ECO:0000313" key="3">
    <source>
        <dbReference type="Proteomes" id="UP001229346"/>
    </source>
</evidence>
<organism evidence="2 3">
    <name type="scientific">Paenibacillus harenae</name>
    <dbReference type="NCBI Taxonomy" id="306543"/>
    <lineage>
        <taxon>Bacteria</taxon>
        <taxon>Bacillati</taxon>
        <taxon>Bacillota</taxon>
        <taxon>Bacilli</taxon>
        <taxon>Bacillales</taxon>
        <taxon>Paenibacillaceae</taxon>
        <taxon>Paenibacillus</taxon>
    </lineage>
</organism>